<dbReference type="NCBIfam" id="TIGR01557">
    <property type="entry name" value="myb_SHAQKYF"/>
    <property type="match status" value="1"/>
</dbReference>
<dbReference type="Pfam" id="PF00072">
    <property type="entry name" value="Response_reg"/>
    <property type="match status" value="1"/>
</dbReference>
<dbReference type="PANTHER" id="PTHR43874:SF66">
    <property type="entry name" value="TWO-COMPONENT RESPONSE REGULATOR"/>
    <property type="match status" value="1"/>
</dbReference>
<evidence type="ECO:0000313" key="16">
    <source>
        <dbReference type="EMBL" id="KAK6772764.1"/>
    </source>
</evidence>
<evidence type="ECO:0000256" key="2">
    <source>
        <dbReference type="ARBA" id="ARBA00006015"/>
    </source>
</evidence>
<evidence type="ECO:0000256" key="4">
    <source>
        <dbReference type="ARBA" id="ARBA00022864"/>
    </source>
</evidence>
<dbReference type="FunFam" id="1.10.10.60:FF:000007">
    <property type="entry name" value="Two-component response regulator"/>
    <property type="match status" value="1"/>
</dbReference>
<dbReference type="Pfam" id="PF00249">
    <property type="entry name" value="Myb_DNA-binding"/>
    <property type="match status" value="1"/>
</dbReference>
<organism evidence="16 17">
    <name type="scientific">Solanum bulbocastanum</name>
    <name type="common">Wild potato</name>
    <dbReference type="NCBI Taxonomy" id="147425"/>
    <lineage>
        <taxon>Eukaryota</taxon>
        <taxon>Viridiplantae</taxon>
        <taxon>Streptophyta</taxon>
        <taxon>Embryophyta</taxon>
        <taxon>Tracheophyta</taxon>
        <taxon>Spermatophyta</taxon>
        <taxon>Magnoliopsida</taxon>
        <taxon>eudicotyledons</taxon>
        <taxon>Gunneridae</taxon>
        <taxon>Pentapetalae</taxon>
        <taxon>asterids</taxon>
        <taxon>lamiids</taxon>
        <taxon>Solanales</taxon>
        <taxon>Solanaceae</taxon>
        <taxon>Solanoideae</taxon>
        <taxon>Solaneae</taxon>
        <taxon>Solanum</taxon>
    </lineage>
</organism>
<dbReference type="InterPro" id="IPR017930">
    <property type="entry name" value="Myb_dom"/>
</dbReference>
<dbReference type="EMBL" id="JBANQN010000012">
    <property type="protein sequence ID" value="KAK6772764.1"/>
    <property type="molecule type" value="Genomic_DNA"/>
</dbReference>
<evidence type="ECO:0000256" key="7">
    <source>
        <dbReference type="ARBA" id="ARBA00023125"/>
    </source>
</evidence>
<protein>
    <recommendedName>
        <fullName evidence="11">Two-component response regulator</fullName>
    </recommendedName>
</protein>
<evidence type="ECO:0000313" key="17">
    <source>
        <dbReference type="Proteomes" id="UP001371456"/>
    </source>
</evidence>
<comment type="similarity">
    <text evidence="2">Belongs to the ARR family. Type-B subfamily.</text>
</comment>
<dbReference type="PROSITE" id="PS51294">
    <property type="entry name" value="HTH_MYB"/>
    <property type="match status" value="1"/>
</dbReference>
<keyword evidence="5 11" id="KW-0902">Two-component regulatory system</keyword>
<evidence type="ECO:0000256" key="12">
    <source>
        <dbReference type="PROSITE-ProRule" id="PRU00169"/>
    </source>
</evidence>
<dbReference type="InterPro" id="IPR045279">
    <property type="entry name" value="ARR-like"/>
</dbReference>
<evidence type="ECO:0000256" key="1">
    <source>
        <dbReference type="ARBA" id="ARBA00004123"/>
    </source>
</evidence>
<reference evidence="16 17" key="1">
    <citation type="submission" date="2024-02" db="EMBL/GenBank/DDBJ databases">
        <title>de novo genome assembly of Solanum bulbocastanum strain 11H21.</title>
        <authorList>
            <person name="Hosaka A.J."/>
        </authorList>
    </citation>
    <scope>NUCLEOTIDE SEQUENCE [LARGE SCALE GENOMIC DNA]</scope>
    <source>
        <tissue evidence="16">Young leaves</tissue>
    </source>
</reference>
<evidence type="ECO:0000256" key="9">
    <source>
        <dbReference type="ARBA" id="ARBA00023163"/>
    </source>
</evidence>
<dbReference type="InterPro" id="IPR001005">
    <property type="entry name" value="SANT/Myb"/>
</dbReference>
<evidence type="ECO:0000256" key="3">
    <source>
        <dbReference type="ARBA" id="ARBA00022553"/>
    </source>
</evidence>
<dbReference type="Gene3D" id="3.40.50.2300">
    <property type="match status" value="1"/>
</dbReference>
<dbReference type="PANTHER" id="PTHR43874">
    <property type="entry name" value="TWO-COMPONENT RESPONSE REGULATOR"/>
    <property type="match status" value="1"/>
</dbReference>
<evidence type="ECO:0000256" key="13">
    <source>
        <dbReference type="SAM" id="MobiDB-lite"/>
    </source>
</evidence>
<dbReference type="InterPro" id="IPR001789">
    <property type="entry name" value="Sig_transdc_resp-reg_receiver"/>
</dbReference>
<name>A0AAN8XYH7_SOLBU</name>
<keyword evidence="8 11" id="KW-0010">Activator</keyword>
<dbReference type="InterPro" id="IPR017053">
    <property type="entry name" value="Response_reg_B-typ_pln"/>
</dbReference>
<comment type="caution">
    <text evidence="16">The sequence shown here is derived from an EMBL/GenBank/DDBJ whole genome shotgun (WGS) entry which is preliminary data.</text>
</comment>
<keyword evidence="9 11" id="KW-0804">Transcription</keyword>
<evidence type="ECO:0000259" key="15">
    <source>
        <dbReference type="PROSITE" id="PS51294"/>
    </source>
</evidence>
<dbReference type="GO" id="GO:0009736">
    <property type="term" value="P:cytokinin-activated signaling pathway"/>
    <property type="evidence" value="ECO:0007669"/>
    <property type="project" value="UniProtKB-KW"/>
</dbReference>
<dbReference type="AlphaFoldDB" id="A0AAN8XYH7"/>
<dbReference type="Gene3D" id="1.10.10.60">
    <property type="entry name" value="Homeodomain-like"/>
    <property type="match status" value="1"/>
</dbReference>
<dbReference type="GO" id="GO:0000160">
    <property type="term" value="P:phosphorelay signal transduction system"/>
    <property type="evidence" value="ECO:0007669"/>
    <property type="project" value="UniProtKB-KW"/>
</dbReference>
<dbReference type="PIRSF" id="PIRSF036392">
    <property type="entry name" value="RR_ARR_type-B"/>
    <property type="match status" value="1"/>
</dbReference>
<dbReference type="SUPFAM" id="SSF52172">
    <property type="entry name" value="CheY-like"/>
    <property type="match status" value="1"/>
</dbReference>
<dbReference type="InterPro" id="IPR006447">
    <property type="entry name" value="Myb_dom_plants"/>
</dbReference>
<keyword evidence="4" id="KW-0932">Cytokinin signaling pathway</keyword>
<dbReference type="GO" id="GO:0003700">
    <property type="term" value="F:DNA-binding transcription factor activity"/>
    <property type="evidence" value="ECO:0007669"/>
    <property type="project" value="UniProtKB-UniRule"/>
</dbReference>
<dbReference type="GO" id="GO:0000976">
    <property type="term" value="F:transcription cis-regulatory region binding"/>
    <property type="evidence" value="ECO:0007669"/>
    <property type="project" value="UniProtKB-ARBA"/>
</dbReference>
<dbReference type="GO" id="GO:0010597">
    <property type="term" value="P:green leaf volatile biosynthetic process"/>
    <property type="evidence" value="ECO:0007669"/>
    <property type="project" value="UniProtKB-ARBA"/>
</dbReference>
<feature type="domain" description="HTH myb-type" evidence="15">
    <location>
        <begin position="194"/>
        <end position="251"/>
    </location>
</feature>
<comment type="subcellular location">
    <subcellularLocation>
        <location evidence="1 11">Nucleus</location>
    </subcellularLocation>
</comment>
<dbReference type="GO" id="GO:0005634">
    <property type="term" value="C:nucleus"/>
    <property type="evidence" value="ECO:0007669"/>
    <property type="project" value="UniProtKB-SubCell"/>
</dbReference>
<dbReference type="PROSITE" id="PS50110">
    <property type="entry name" value="RESPONSE_REGULATORY"/>
    <property type="match status" value="1"/>
</dbReference>
<keyword evidence="6 11" id="KW-0805">Transcription regulation</keyword>
<evidence type="ECO:0000259" key="14">
    <source>
        <dbReference type="PROSITE" id="PS50110"/>
    </source>
</evidence>
<dbReference type="CDD" id="cd17584">
    <property type="entry name" value="REC_typeB_ARR-like"/>
    <property type="match status" value="1"/>
</dbReference>
<keyword evidence="3 12" id="KW-0597">Phosphoprotein</keyword>
<keyword evidence="17" id="KW-1185">Reference proteome</keyword>
<proteinExistence type="inferred from homology"/>
<gene>
    <name evidence="16" type="ORF">RDI58_028002</name>
</gene>
<dbReference type="InterPro" id="IPR009057">
    <property type="entry name" value="Homeodomain-like_sf"/>
</dbReference>
<feature type="modified residue" description="4-aspartylphosphate" evidence="12">
    <location>
        <position position="72"/>
    </location>
</feature>
<evidence type="ECO:0000256" key="6">
    <source>
        <dbReference type="ARBA" id="ARBA00023015"/>
    </source>
</evidence>
<comment type="function">
    <text evidence="11">Transcriptional activator that binds specific DNA sequence.</text>
</comment>
<evidence type="ECO:0000256" key="5">
    <source>
        <dbReference type="ARBA" id="ARBA00023012"/>
    </source>
</evidence>
<feature type="region of interest" description="Disordered" evidence="13">
    <location>
        <begin position="567"/>
        <end position="590"/>
    </location>
</feature>
<dbReference type="Proteomes" id="UP001371456">
    <property type="component" value="Unassembled WGS sequence"/>
</dbReference>
<dbReference type="SUPFAM" id="SSF46689">
    <property type="entry name" value="Homeodomain-like"/>
    <property type="match status" value="1"/>
</dbReference>
<dbReference type="InterPro" id="IPR011006">
    <property type="entry name" value="CheY-like_superfamily"/>
</dbReference>
<evidence type="ECO:0000256" key="8">
    <source>
        <dbReference type="ARBA" id="ARBA00023159"/>
    </source>
</evidence>
<feature type="compositionally biased region" description="Acidic residues" evidence="13">
    <location>
        <begin position="572"/>
        <end position="583"/>
    </location>
</feature>
<feature type="domain" description="Response regulatory" evidence="14">
    <location>
        <begin position="21"/>
        <end position="136"/>
    </location>
</feature>
<evidence type="ECO:0000256" key="11">
    <source>
        <dbReference type="PIRNR" id="PIRNR036392"/>
    </source>
</evidence>
<sequence length="590" mass="66691">MSTSGACLNSGEFSGEFPTFRLLVVDDDTFYLNNLEQMLKKCQYEVITCNRAEDALSLLRENKNNFHLVIIDVHMPDMDGFELLEHIALEMDLPVVMMSADDGRSVVMKCLIHGAHYCLIKPVSMESLQNIWQHIVRQNKDEWKCKILYQSRNVEQPKEVEYSCVTNEGGLKSSKKRKAEECETEERSDTTTLKKARTTWSVELHRKFVEAVDFLGMDKAVPKKILELMNVPGLKREHVASHLQKHRLLLRKYQSEAFMGHSEATTGTMSNRFQALAPISQFPAQNLATWGRSATNSPMFVPLADQRSHFSFENPMLRYQGQQQMNNRNKQVNLLYGIPTTMEQNPSYLGMNMPVGRISQPPLQAHNMLRESNKFLSQNGLVHSARDSMYNQVPRASSSAVYCSLNQNISLTGSSFPMSGNSAMSTTKEDVNSDDIFDEMYQHNVGSIFDTSYHSSIQHGIQSMEQSGQNVNSNSPIAEAVLCSGQEIGHVNPMSRPHVNNAERYPSSSYQSTTFPEPFDQEDLMSALLEQVGLNLLSLHRFSTSSYVILESFSPFKGYRQLLQQEGSVESVESDEFGDDNEDTLGNFPM</sequence>
<keyword evidence="10 11" id="KW-0539">Nucleus</keyword>
<keyword evidence="7 11" id="KW-0238">DNA-binding</keyword>
<accession>A0AAN8XYH7</accession>
<evidence type="ECO:0000256" key="10">
    <source>
        <dbReference type="ARBA" id="ARBA00023242"/>
    </source>
</evidence>
<dbReference type="SMART" id="SM00448">
    <property type="entry name" value="REC"/>
    <property type="match status" value="1"/>
</dbReference>